<dbReference type="RefSeq" id="WP_147513246.1">
    <property type="nucleotide sequence ID" value="NZ_CP102252.1"/>
</dbReference>
<accession>A0ABY5V9A8</accession>
<reference evidence="1" key="1">
    <citation type="journal article" date="2022" name="Cell">
        <title>Design, construction, and in vivo augmentation of a complex gut microbiome.</title>
        <authorList>
            <person name="Cheng A.G."/>
            <person name="Ho P.Y."/>
            <person name="Aranda-Diaz A."/>
            <person name="Jain S."/>
            <person name="Yu F.B."/>
            <person name="Meng X."/>
            <person name="Wang M."/>
            <person name="Iakiviak M."/>
            <person name="Nagashima K."/>
            <person name="Zhao A."/>
            <person name="Murugkar P."/>
            <person name="Patil A."/>
            <person name="Atabakhsh K."/>
            <person name="Weakley A."/>
            <person name="Yan J."/>
            <person name="Brumbaugh A.R."/>
            <person name="Higginbottom S."/>
            <person name="Dimas A."/>
            <person name="Shiver A.L."/>
            <person name="Deutschbauer A."/>
            <person name="Neff N."/>
            <person name="Sonnenburg J.L."/>
            <person name="Huang K.C."/>
            <person name="Fischbach M.A."/>
        </authorList>
    </citation>
    <scope>NUCLEOTIDE SEQUENCE</scope>
    <source>
        <strain evidence="1">JC50</strain>
    </source>
</reference>
<sequence length="87" mass="10110">MTYEEEAFLDDIRNVFLENNVDILSCDYYHETNYGVRYFCVDIEIDDEDEADFGNILFDELNDICANYDGARLDAHGCTYELALDLS</sequence>
<evidence type="ECO:0000313" key="2">
    <source>
        <dbReference type="Proteomes" id="UP001058267"/>
    </source>
</evidence>
<organism evidence="1 2">
    <name type="scientific">Alistipes senegalensis JC50</name>
    <dbReference type="NCBI Taxonomy" id="1033732"/>
    <lineage>
        <taxon>Bacteria</taxon>
        <taxon>Pseudomonadati</taxon>
        <taxon>Bacteroidota</taxon>
        <taxon>Bacteroidia</taxon>
        <taxon>Bacteroidales</taxon>
        <taxon>Rikenellaceae</taxon>
        <taxon>Alistipes</taxon>
    </lineage>
</organism>
<proteinExistence type="predicted"/>
<protein>
    <submittedName>
        <fullName evidence="1">Uncharacterized protein</fullName>
    </submittedName>
</protein>
<evidence type="ECO:0000313" key="1">
    <source>
        <dbReference type="EMBL" id="UWN66250.1"/>
    </source>
</evidence>
<keyword evidence="2" id="KW-1185">Reference proteome</keyword>
<dbReference type="Proteomes" id="UP001058267">
    <property type="component" value="Chromosome"/>
</dbReference>
<name>A0ABY5V9A8_9BACT</name>
<gene>
    <name evidence="1" type="ORF">NQ519_05300</name>
</gene>
<dbReference type="EMBL" id="CP102252">
    <property type="protein sequence ID" value="UWN66250.1"/>
    <property type="molecule type" value="Genomic_DNA"/>
</dbReference>